<organism evidence="5 6">
    <name type="scientific">Pagothenia borchgrevinki</name>
    <name type="common">Bald rockcod</name>
    <name type="synonym">Trematomus borchgrevinki</name>
    <dbReference type="NCBI Taxonomy" id="8213"/>
    <lineage>
        <taxon>Eukaryota</taxon>
        <taxon>Metazoa</taxon>
        <taxon>Chordata</taxon>
        <taxon>Craniata</taxon>
        <taxon>Vertebrata</taxon>
        <taxon>Euteleostomi</taxon>
        <taxon>Actinopterygii</taxon>
        <taxon>Neopterygii</taxon>
        <taxon>Teleostei</taxon>
        <taxon>Neoteleostei</taxon>
        <taxon>Acanthomorphata</taxon>
        <taxon>Eupercaria</taxon>
        <taxon>Perciformes</taxon>
        <taxon>Notothenioidei</taxon>
        <taxon>Nototheniidae</taxon>
        <taxon>Pagothenia</taxon>
    </lineage>
</organism>
<gene>
    <name evidence="5" type="ORF">OYC64_001094</name>
</gene>
<feature type="domain" description="Ig-like" evidence="4">
    <location>
        <begin position="150"/>
        <end position="221"/>
    </location>
</feature>
<protein>
    <recommendedName>
        <fullName evidence="4">Ig-like domain-containing protein</fullName>
    </recommendedName>
</protein>
<keyword evidence="3" id="KW-0732">Signal</keyword>
<dbReference type="Pfam" id="PF07686">
    <property type="entry name" value="V-set"/>
    <property type="match status" value="1"/>
</dbReference>
<feature type="transmembrane region" description="Helical" evidence="2">
    <location>
        <begin position="240"/>
        <end position="263"/>
    </location>
</feature>
<feature type="region of interest" description="Disordered" evidence="1">
    <location>
        <begin position="334"/>
        <end position="353"/>
    </location>
</feature>
<comment type="caution">
    <text evidence="5">The sequence shown here is derived from an EMBL/GenBank/DDBJ whole genome shotgun (WGS) entry which is preliminary data.</text>
</comment>
<dbReference type="InterPro" id="IPR003599">
    <property type="entry name" value="Ig_sub"/>
</dbReference>
<keyword evidence="2" id="KW-0472">Membrane</keyword>
<dbReference type="PANTHER" id="PTHR46013:SF4">
    <property type="entry name" value="B-CELL RECEPTOR CD22-RELATED"/>
    <property type="match status" value="1"/>
</dbReference>
<keyword evidence="2" id="KW-0812">Transmembrane</keyword>
<name>A0ABD2HFI2_PAGBO</name>
<keyword evidence="6" id="KW-1185">Reference proteome</keyword>
<evidence type="ECO:0000256" key="1">
    <source>
        <dbReference type="SAM" id="MobiDB-lite"/>
    </source>
</evidence>
<evidence type="ECO:0000256" key="2">
    <source>
        <dbReference type="SAM" id="Phobius"/>
    </source>
</evidence>
<dbReference type="PROSITE" id="PS50835">
    <property type="entry name" value="IG_LIKE"/>
    <property type="match status" value="1"/>
</dbReference>
<dbReference type="PANTHER" id="PTHR46013">
    <property type="entry name" value="VASCULAR CELL ADHESION MOLECULE 1"/>
    <property type="match status" value="1"/>
</dbReference>
<dbReference type="InterPro" id="IPR013783">
    <property type="entry name" value="Ig-like_fold"/>
</dbReference>
<dbReference type="EMBL" id="JBIYXZ010002070">
    <property type="protein sequence ID" value="KAL3064986.1"/>
    <property type="molecule type" value="Genomic_DNA"/>
</dbReference>
<dbReference type="SMART" id="SM00409">
    <property type="entry name" value="IG"/>
    <property type="match status" value="2"/>
</dbReference>
<dbReference type="InterPro" id="IPR007110">
    <property type="entry name" value="Ig-like_dom"/>
</dbReference>
<dbReference type="AlphaFoldDB" id="A0ABD2HFI2"/>
<dbReference type="SUPFAM" id="SSF48726">
    <property type="entry name" value="Immunoglobulin"/>
    <property type="match status" value="2"/>
</dbReference>
<evidence type="ECO:0000313" key="6">
    <source>
        <dbReference type="Proteomes" id="UP001619887"/>
    </source>
</evidence>
<feature type="chain" id="PRO_5044724056" description="Ig-like domain-containing protein" evidence="3">
    <location>
        <begin position="26"/>
        <end position="353"/>
    </location>
</feature>
<reference evidence="5 6" key="1">
    <citation type="journal article" date="2022" name="G3 (Bethesda)">
        <title>Evaluating Illumina-, Nanopore-, and PacBio-based genome assembly strategies with the bald notothen, Trematomus borchgrevinki.</title>
        <authorList>
            <person name="Rayamajhi N."/>
            <person name="Cheng C.C."/>
            <person name="Catchen J.M."/>
        </authorList>
    </citation>
    <scope>NUCLEOTIDE SEQUENCE [LARGE SCALE GENOMIC DNA]</scope>
    <source>
        <strain evidence="5">AGRC-2024</strain>
    </source>
</reference>
<dbReference type="InterPro" id="IPR013106">
    <property type="entry name" value="Ig_V-set"/>
</dbReference>
<proteinExistence type="predicted"/>
<dbReference type="CDD" id="cd00096">
    <property type="entry name" value="Ig"/>
    <property type="match status" value="1"/>
</dbReference>
<evidence type="ECO:0000256" key="3">
    <source>
        <dbReference type="SAM" id="SignalP"/>
    </source>
</evidence>
<reference evidence="5 6" key="2">
    <citation type="journal article" date="2024" name="G3 (Bethesda)">
        <title>The genome of the cryopelagic Antarctic bald notothen, Trematomus borchgrevinki.</title>
        <authorList>
            <person name="Rayamajhi N."/>
            <person name="Rivera-Colon A.G."/>
            <person name="Minhas B.F."/>
            <person name="Cheng C.C."/>
            <person name="Catchen J.M."/>
        </authorList>
    </citation>
    <scope>NUCLEOTIDE SEQUENCE [LARGE SCALE GENOMIC DNA]</scope>
    <source>
        <strain evidence="5">AGRC-2024</strain>
    </source>
</reference>
<dbReference type="InterPro" id="IPR036179">
    <property type="entry name" value="Ig-like_dom_sf"/>
</dbReference>
<evidence type="ECO:0000313" key="5">
    <source>
        <dbReference type="EMBL" id="KAL3064986.1"/>
    </source>
</evidence>
<dbReference type="EMBL" id="JBIYXZ010002070">
    <property type="protein sequence ID" value="KAL3064985.1"/>
    <property type="molecule type" value="Genomic_DNA"/>
</dbReference>
<sequence>MAGRDRNILLGFMVLLAGVSPGALGQRVNYPGRVCAVKGSKVTLPCTFSTLKSVQDKDGREVLIEIRRVVWCQDHPICQGSTPSVYDSDSDRNNPRYRYLGDKEGDCSLQISGLQEEDDATLRFRVETNHKSATFAGQLGVKVTVSDGDPMQIKNSSESDGAVSLLCSARCTFHQLEVTWSRDGHALPQSGPALRLSTLTAKDSGNYTCALKNDPRTKSLPYRLHVEAADGAASTDGRRLLTIIVPVVCGVLLAVFLLLFFIIRRRRAAAGAVEEEQQLKGVSRQRPDHVDFLPPAEEEVSYAAVQFQSRDVRPPVGSAVEDASYASVQFRPKNQSRAAEEDATIYSSVAGKR</sequence>
<dbReference type="Gene3D" id="2.60.40.10">
    <property type="entry name" value="Immunoglobulins"/>
    <property type="match status" value="2"/>
</dbReference>
<feature type="signal peptide" evidence="3">
    <location>
        <begin position="1"/>
        <end position="25"/>
    </location>
</feature>
<evidence type="ECO:0000259" key="4">
    <source>
        <dbReference type="PROSITE" id="PS50835"/>
    </source>
</evidence>
<accession>A0ABD2HFI2</accession>
<dbReference type="Proteomes" id="UP001619887">
    <property type="component" value="Unassembled WGS sequence"/>
</dbReference>
<keyword evidence="2" id="KW-1133">Transmembrane helix</keyword>